<evidence type="ECO:0008006" key="4">
    <source>
        <dbReference type="Google" id="ProtNLM"/>
    </source>
</evidence>
<gene>
    <name evidence="2" type="ORF">P7K49_007423</name>
</gene>
<evidence type="ECO:0000256" key="1">
    <source>
        <dbReference type="SAM" id="MobiDB-lite"/>
    </source>
</evidence>
<proteinExistence type="predicted"/>
<evidence type="ECO:0000313" key="3">
    <source>
        <dbReference type="Proteomes" id="UP001266305"/>
    </source>
</evidence>
<organism evidence="2 3">
    <name type="scientific">Saguinus oedipus</name>
    <name type="common">Cotton-top tamarin</name>
    <name type="synonym">Oedipomidas oedipus</name>
    <dbReference type="NCBI Taxonomy" id="9490"/>
    <lineage>
        <taxon>Eukaryota</taxon>
        <taxon>Metazoa</taxon>
        <taxon>Chordata</taxon>
        <taxon>Craniata</taxon>
        <taxon>Vertebrata</taxon>
        <taxon>Euteleostomi</taxon>
        <taxon>Mammalia</taxon>
        <taxon>Eutheria</taxon>
        <taxon>Euarchontoglires</taxon>
        <taxon>Primates</taxon>
        <taxon>Haplorrhini</taxon>
        <taxon>Platyrrhini</taxon>
        <taxon>Cebidae</taxon>
        <taxon>Callitrichinae</taxon>
        <taxon>Saguinus</taxon>
    </lineage>
</organism>
<name>A0ABQ9VUZ9_SAGOE</name>
<sequence length="138" mass="14761">MRDPWVKNGQDLPVTPFEEQILDHPNSETIQLLVAMGFEAENVSTAIKENLQSKQALQCDRMASSIVSSICSGGDVEPLAQQALQRDSVTSIVSSICSGGDVEPLAQQALQRDSVTSIGSSTGRARKPSSVTPWPPPL</sequence>
<feature type="compositionally biased region" description="Polar residues" evidence="1">
    <location>
        <begin position="114"/>
        <end position="123"/>
    </location>
</feature>
<reference evidence="2 3" key="1">
    <citation type="submission" date="2023-05" db="EMBL/GenBank/DDBJ databases">
        <title>B98-5 Cell Line De Novo Hybrid Assembly: An Optical Mapping Approach.</title>
        <authorList>
            <person name="Kananen K."/>
            <person name="Auerbach J.A."/>
            <person name="Kautto E."/>
            <person name="Blachly J.S."/>
        </authorList>
    </citation>
    <scope>NUCLEOTIDE SEQUENCE [LARGE SCALE GENOMIC DNA]</scope>
    <source>
        <strain evidence="2">B95-8</strain>
        <tissue evidence="2">Cell line</tissue>
    </source>
</reference>
<feature type="region of interest" description="Disordered" evidence="1">
    <location>
        <begin position="114"/>
        <end position="138"/>
    </location>
</feature>
<evidence type="ECO:0000313" key="2">
    <source>
        <dbReference type="EMBL" id="KAK2113157.1"/>
    </source>
</evidence>
<dbReference type="Proteomes" id="UP001266305">
    <property type="component" value="Unassembled WGS sequence"/>
</dbReference>
<accession>A0ABQ9VUZ9</accession>
<protein>
    <recommendedName>
        <fullName evidence="4">UBA domain-containing protein</fullName>
    </recommendedName>
</protein>
<comment type="caution">
    <text evidence="2">The sequence shown here is derived from an EMBL/GenBank/DDBJ whole genome shotgun (WGS) entry which is preliminary data.</text>
</comment>
<keyword evidence="3" id="KW-1185">Reference proteome</keyword>
<dbReference type="EMBL" id="JASSZA010000004">
    <property type="protein sequence ID" value="KAK2113157.1"/>
    <property type="molecule type" value="Genomic_DNA"/>
</dbReference>